<evidence type="ECO:0000256" key="7">
    <source>
        <dbReference type="ARBA" id="ARBA00023012"/>
    </source>
</evidence>
<proteinExistence type="predicted"/>
<evidence type="ECO:0000313" key="11">
    <source>
        <dbReference type="EMBL" id="MCQ5153582.1"/>
    </source>
</evidence>
<dbReference type="GO" id="GO:0000155">
    <property type="term" value="F:phosphorelay sensor kinase activity"/>
    <property type="evidence" value="ECO:0007669"/>
    <property type="project" value="InterPro"/>
</dbReference>
<dbReference type="RefSeq" id="WP_256322237.1">
    <property type="nucleotide sequence ID" value="NZ_JANGCN010000021.1"/>
</dbReference>
<dbReference type="InterPro" id="IPR036890">
    <property type="entry name" value="HATPase_C_sf"/>
</dbReference>
<keyword evidence="9" id="KW-0472">Membrane</keyword>
<evidence type="ECO:0000256" key="6">
    <source>
        <dbReference type="ARBA" id="ARBA00022777"/>
    </source>
</evidence>
<dbReference type="Pfam" id="PF00512">
    <property type="entry name" value="HisKA"/>
    <property type="match status" value="1"/>
</dbReference>
<dbReference type="PROSITE" id="PS50109">
    <property type="entry name" value="HIS_KIN"/>
    <property type="match status" value="1"/>
</dbReference>
<dbReference type="SMART" id="SM00388">
    <property type="entry name" value="HisKA"/>
    <property type="match status" value="1"/>
</dbReference>
<dbReference type="GO" id="GO:0005886">
    <property type="term" value="C:plasma membrane"/>
    <property type="evidence" value="ECO:0007669"/>
    <property type="project" value="TreeGrafter"/>
</dbReference>
<protein>
    <recommendedName>
        <fullName evidence="3">histidine kinase</fullName>
        <ecNumber evidence="3">2.7.13.3</ecNumber>
    </recommendedName>
</protein>
<evidence type="ECO:0000256" key="4">
    <source>
        <dbReference type="ARBA" id="ARBA00022553"/>
    </source>
</evidence>
<gene>
    <name evidence="11" type="ORF">NE632_09715</name>
</gene>
<dbReference type="GO" id="GO:0016036">
    <property type="term" value="P:cellular response to phosphate starvation"/>
    <property type="evidence" value="ECO:0007669"/>
    <property type="project" value="TreeGrafter"/>
</dbReference>
<dbReference type="Pfam" id="PF02518">
    <property type="entry name" value="HATPase_c"/>
    <property type="match status" value="1"/>
</dbReference>
<accession>A0AAW5KSN8</accession>
<dbReference type="SUPFAM" id="SSF47384">
    <property type="entry name" value="Homodimeric domain of signal transducing histidine kinase"/>
    <property type="match status" value="1"/>
</dbReference>
<keyword evidence="4" id="KW-0597">Phosphoprotein</keyword>
<organism evidence="11 12">
    <name type="scientific">Ruminococcus bicirculans</name>
    <name type="common">ex Wegman et al. 2014</name>
    <dbReference type="NCBI Taxonomy" id="1160721"/>
    <lineage>
        <taxon>Bacteria</taxon>
        <taxon>Bacillati</taxon>
        <taxon>Bacillota</taxon>
        <taxon>Clostridia</taxon>
        <taxon>Eubacteriales</taxon>
        <taxon>Oscillospiraceae</taxon>
        <taxon>Ruminococcus</taxon>
    </lineage>
</organism>
<feature type="domain" description="Histidine kinase" evidence="10">
    <location>
        <begin position="220"/>
        <end position="434"/>
    </location>
</feature>
<dbReference type="InterPro" id="IPR036097">
    <property type="entry name" value="HisK_dim/P_sf"/>
</dbReference>
<dbReference type="PANTHER" id="PTHR45453:SF1">
    <property type="entry name" value="PHOSPHATE REGULON SENSOR PROTEIN PHOR"/>
    <property type="match status" value="1"/>
</dbReference>
<comment type="catalytic activity">
    <reaction evidence="1">
        <text>ATP + protein L-histidine = ADP + protein N-phospho-L-histidine.</text>
        <dbReference type="EC" id="2.7.13.3"/>
    </reaction>
</comment>
<dbReference type="EC" id="2.7.13.3" evidence="3"/>
<evidence type="ECO:0000256" key="1">
    <source>
        <dbReference type="ARBA" id="ARBA00000085"/>
    </source>
</evidence>
<evidence type="ECO:0000256" key="8">
    <source>
        <dbReference type="SAM" id="MobiDB-lite"/>
    </source>
</evidence>
<dbReference type="InterPro" id="IPR050351">
    <property type="entry name" value="BphY/WalK/GraS-like"/>
</dbReference>
<dbReference type="EMBL" id="JANGCN010000021">
    <property type="protein sequence ID" value="MCQ5153582.1"/>
    <property type="molecule type" value="Genomic_DNA"/>
</dbReference>
<evidence type="ECO:0000313" key="12">
    <source>
        <dbReference type="Proteomes" id="UP001206236"/>
    </source>
</evidence>
<feature type="compositionally biased region" description="Basic and acidic residues" evidence="8">
    <location>
        <begin position="56"/>
        <end position="69"/>
    </location>
</feature>
<dbReference type="AlphaFoldDB" id="A0AAW5KSN8"/>
<feature type="compositionally biased region" description="Basic and acidic residues" evidence="8">
    <location>
        <begin position="82"/>
        <end position="92"/>
    </location>
</feature>
<dbReference type="SMART" id="SM00387">
    <property type="entry name" value="HATPase_c"/>
    <property type="match status" value="1"/>
</dbReference>
<keyword evidence="7" id="KW-0902">Two-component regulatory system</keyword>
<feature type="region of interest" description="Disordered" evidence="8">
    <location>
        <begin position="56"/>
        <end position="92"/>
    </location>
</feature>
<name>A0AAW5KSN8_9FIRM</name>
<dbReference type="Gene3D" id="1.10.287.130">
    <property type="match status" value="1"/>
</dbReference>
<comment type="subcellular location">
    <subcellularLocation>
        <location evidence="2">Membrane</location>
    </subcellularLocation>
</comment>
<dbReference type="InterPro" id="IPR003594">
    <property type="entry name" value="HATPase_dom"/>
</dbReference>
<keyword evidence="6 11" id="KW-0418">Kinase</keyword>
<keyword evidence="5" id="KW-0808">Transferase</keyword>
<dbReference type="SUPFAM" id="SSF55874">
    <property type="entry name" value="ATPase domain of HSP90 chaperone/DNA topoisomerase II/histidine kinase"/>
    <property type="match status" value="1"/>
</dbReference>
<dbReference type="PANTHER" id="PTHR45453">
    <property type="entry name" value="PHOSPHATE REGULON SENSOR PROTEIN PHOR"/>
    <property type="match status" value="1"/>
</dbReference>
<evidence type="ECO:0000256" key="9">
    <source>
        <dbReference type="SAM" id="Phobius"/>
    </source>
</evidence>
<dbReference type="InterPro" id="IPR003661">
    <property type="entry name" value="HisK_dim/P_dom"/>
</dbReference>
<feature type="transmembrane region" description="Helical" evidence="9">
    <location>
        <begin position="177"/>
        <end position="199"/>
    </location>
</feature>
<sequence>MIKRLQRKFVVIAAVCLLIVEFAIIGGINGVNIYQTNKNADNLLNIIIENDGRFPEFDPNGMKHDKPQDNSDSSSDSVSPPESKKPDKHRGFNEETKYQTRYFVVYADSNGEITKVDTGHVAAVSSSQAIEYGKSVLDSGKTSGTSGNYRYKTGDTDKGKIIVFMDCRSDSATKNRFLLVSCAIGAAGYILVCLLIIIFSKRAIRPVVESFEKQKRFITDAGHEIKTPLAIISANTEVLEMVSEPNQWTVSIKNQITRLNGLLKELLSLAKMEEEKPALTMADFNISDAVYDAASPFTTLAETKGKKLTIDVANGLSYHGDEGAIRQLVSILTENAVKYADEDGEIIVKLFTSHNGKETDLEVSNTCKEPPQGDLTKLFDRFYRDDSSRSRSKGEKKGGYGIGLSIAQAIVRSHKSKISCKAENGMMIFTAQLK</sequence>
<dbReference type="Gene3D" id="3.30.565.10">
    <property type="entry name" value="Histidine kinase-like ATPase, C-terminal domain"/>
    <property type="match status" value="1"/>
</dbReference>
<comment type="caution">
    <text evidence="11">The sequence shown here is derived from an EMBL/GenBank/DDBJ whole genome shotgun (WGS) entry which is preliminary data.</text>
</comment>
<evidence type="ECO:0000256" key="5">
    <source>
        <dbReference type="ARBA" id="ARBA00022679"/>
    </source>
</evidence>
<evidence type="ECO:0000256" key="3">
    <source>
        <dbReference type="ARBA" id="ARBA00012438"/>
    </source>
</evidence>
<dbReference type="CDD" id="cd00082">
    <property type="entry name" value="HisKA"/>
    <property type="match status" value="1"/>
</dbReference>
<keyword evidence="9" id="KW-0812">Transmembrane</keyword>
<evidence type="ECO:0000256" key="2">
    <source>
        <dbReference type="ARBA" id="ARBA00004370"/>
    </source>
</evidence>
<reference evidence="11" key="1">
    <citation type="submission" date="2022-06" db="EMBL/GenBank/DDBJ databases">
        <title>Isolation of gut microbiota from human fecal samples.</title>
        <authorList>
            <person name="Pamer E.G."/>
            <person name="Barat B."/>
            <person name="Waligurski E."/>
            <person name="Medina S."/>
            <person name="Paddock L."/>
            <person name="Mostad J."/>
        </authorList>
    </citation>
    <scope>NUCLEOTIDE SEQUENCE</scope>
    <source>
        <strain evidence="11">DFI.5.57</strain>
    </source>
</reference>
<dbReference type="Proteomes" id="UP001206236">
    <property type="component" value="Unassembled WGS sequence"/>
</dbReference>
<dbReference type="GO" id="GO:0004721">
    <property type="term" value="F:phosphoprotein phosphatase activity"/>
    <property type="evidence" value="ECO:0007669"/>
    <property type="project" value="TreeGrafter"/>
</dbReference>
<dbReference type="InterPro" id="IPR005467">
    <property type="entry name" value="His_kinase_dom"/>
</dbReference>
<keyword evidence="9" id="KW-1133">Transmembrane helix</keyword>
<evidence type="ECO:0000259" key="10">
    <source>
        <dbReference type="PROSITE" id="PS50109"/>
    </source>
</evidence>
<feature type="compositionally biased region" description="Low complexity" evidence="8">
    <location>
        <begin position="70"/>
        <end position="81"/>
    </location>
</feature>